<dbReference type="PROSITE" id="PS00868">
    <property type="entry name" value="CYS_MET_METAB_PP"/>
    <property type="match status" value="1"/>
</dbReference>
<dbReference type="OrthoDB" id="9780685at2"/>
<dbReference type="PANTHER" id="PTHR43797">
    <property type="entry name" value="HOMOCYSTEINE/CYSTEINE SYNTHASE"/>
    <property type="match status" value="1"/>
</dbReference>
<evidence type="ECO:0000256" key="2">
    <source>
        <dbReference type="ARBA" id="ARBA00009077"/>
    </source>
</evidence>
<dbReference type="RefSeq" id="WP_089759777.1">
    <property type="nucleotide sequence ID" value="NZ_FNGO01000009.1"/>
</dbReference>
<comment type="similarity">
    <text evidence="2 6">Belongs to the trans-sulfuration enzymes family.</text>
</comment>
<dbReference type="InterPro" id="IPR006235">
    <property type="entry name" value="OAc-hSer/O-AcSer_sulfhydrylase"/>
</dbReference>
<dbReference type="GO" id="GO:0030170">
    <property type="term" value="F:pyridoxal phosphate binding"/>
    <property type="evidence" value="ECO:0007669"/>
    <property type="project" value="InterPro"/>
</dbReference>
<protein>
    <submittedName>
        <fullName evidence="8">O-acetylhomoserine sulfhydrylase</fullName>
    </submittedName>
</protein>
<dbReference type="FunFam" id="3.40.640.10:FF:000035">
    <property type="entry name" value="O-succinylhomoserine sulfhydrylase"/>
    <property type="match status" value="1"/>
</dbReference>
<evidence type="ECO:0000256" key="1">
    <source>
        <dbReference type="ARBA" id="ARBA00001933"/>
    </source>
</evidence>
<reference evidence="8 9" key="1">
    <citation type="submission" date="2016-10" db="EMBL/GenBank/DDBJ databases">
        <authorList>
            <person name="de Groot N.N."/>
        </authorList>
    </citation>
    <scope>NUCLEOTIDE SEQUENCE [LARGE SCALE GENOMIC DNA]</scope>
    <source>
        <strain evidence="8 9">SLAS-1</strain>
    </source>
</reference>
<feature type="compositionally biased region" description="Basic and acidic residues" evidence="7">
    <location>
        <begin position="1"/>
        <end position="14"/>
    </location>
</feature>
<evidence type="ECO:0000256" key="6">
    <source>
        <dbReference type="RuleBase" id="RU362118"/>
    </source>
</evidence>
<dbReference type="InterPro" id="IPR000277">
    <property type="entry name" value="Cys/Met-Metab_PyrdxlP-dep_enz"/>
</dbReference>
<name>A0A1G9MWG1_9FIRM</name>
<feature type="region of interest" description="Disordered" evidence="7">
    <location>
        <begin position="1"/>
        <end position="32"/>
    </location>
</feature>
<dbReference type="Gene3D" id="3.40.640.10">
    <property type="entry name" value="Type I PLP-dependent aspartate aminotransferase-like (Major domain)"/>
    <property type="match status" value="1"/>
</dbReference>
<evidence type="ECO:0000313" key="8">
    <source>
        <dbReference type="EMBL" id="SDL78559.1"/>
    </source>
</evidence>
<feature type="modified residue" description="N6-(pyridoxal phosphate)lysine" evidence="5">
    <location>
        <position position="215"/>
    </location>
</feature>
<dbReference type="SUPFAM" id="SSF53383">
    <property type="entry name" value="PLP-dependent transferases"/>
    <property type="match status" value="1"/>
</dbReference>
<comment type="cofactor">
    <cofactor evidence="1 6">
        <name>pyridoxal 5'-phosphate</name>
        <dbReference type="ChEBI" id="CHEBI:597326"/>
    </cofactor>
</comment>
<sequence length="434" mass="47247">MSEEKDQAKEEKGFQTKSVHAGQDPDPATGSRAVPIYQTTSYVFEDTDEAADLFALDKPGNIYSRIMNPTNAVFEERVADLEGGVGALAVASGQSAETISILNITREGQNIVSGSSLYGGTYNLFAHTLPKYGIEVKFADSNRPESFKEHIDEDTRALYLETIGNPRLDVPDLSRVAEIAHQHDLPLIVDNTFATPYVCRPLEHGADIVIHSTTKFIGGHGTSIGGIIVDGGSFDWEAGDYPELSEPDPSYHGIVYTDRFEEAAYIYKARVQLLRDLGSCLSPFNSFLFLQGLETLGLRMEKHCSNALEVAEFLQASDKVSWVNYPGLEDHMTHDTADRYLENGYGAVLTFGVKGGRQAGIDFIENLELISHLANVGDAKTLAIHPASTTHQQLTEEEQEKSGVTSDMIRVSIGIEDAGDIIADLEQALAAAAS</sequence>
<dbReference type="GO" id="GO:0005737">
    <property type="term" value="C:cytoplasm"/>
    <property type="evidence" value="ECO:0007669"/>
    <property type="project" value="TreeGrafter"/>
</dbReference>
<keyword evidence="3" id="KW-0808">Transferase</keyword>
<dbReference type="PIRSF" id="PIRSF001434">
    <property type="entry name" value="CGS"/>
    <property type="match status" value="1"/>
</dbReference>
<accession>A0A1G9MWG1</accession>
<dbReference type="GO" id="GO:0019346">
    <property type="term" value="P:transsulfuration"/>
    <property type="evidence" value="ECO:0007669"/>
    <property type="project" value="InterPro"/>
</dbReference>
<proteinExistence type="inferred from homology"/>
<dbReference type="STRING" id="321763.SAMN04488692_10932"/>
<dbReference type="Pfam" id="PF01053">
    <property type="entry name" value="Cys_Met_Meta_PP"/>
    <property type="match status" value="1"/>
</dbReference>
<organism evidence="8 9">
    <name type="scientific">Halarsenatibacter silvermanii</name>
    <dbReference type="NCBI Taxonomy" id="321763"/>
    <lineage>
        <taxon>Bacteria</taxon>
        <taxon>Bacillati</taxon>
        <taxon>Bacillota</taxon>
        <taxon>Clostridia</taxon>
        <taxon>Halanaerobiales</taxon>
        <taxon>Halarsenatibacteraceae</taxon>
        <taxon>Halarsenatibacter</taxon>
    </lineage>
</organism>
<evidence type="ECO:0000256" key="5">
    <source>
        <dbReference type="PIRSR" id="PIRSR001434-2"/>
    </source>
</evidence>
<evidence type="ECO:0000313" key="9">
    <source>
        <dbReference type="Proteomes" id="UP000199476"/>
    </source>
</evidence>
<dbReference type="GO" id="GO:0004124">
    <property type="term" value="F:cysteine synthase activity"/>
    <property type="evidence" value="ECO:0007669"/>
    <property type="project" value="TreeGrafter"/>
</dbReference>
<dbReference type="NCBIfam" id="TIGR01326">
    <property type="entry name" value="OAH_OAS_sulfhy"/>
    <property type="match status" value="1"/>
</dbReference>
<dbReference type="PANTHER" id="PTHR43797:SF2">
    <property type="entry name" value="HOMOCYSTEINE_CYSTEINE SYNTHASE"/>
    <property type="match status" value="1"/>
</dbReference>
<dbReference type="Gene3D" id="3.90.1150.10">
    <property type="entry name" value="Aspartate Aminotransferase, domain 1"/>
    <property type="match status" value="1"/>
</dbReference>
<keyword evidence="4 5" id="KW-0663">Pyridoxal phosphate</keyword>
<dbReference type="InterPro" id="IPR015421">
    <property type="entry name" value="PyrdxlP-dep_Trfase_major"/>
</dbReference>
<dbReference type="Proteomes" id="UP000199476">
    <property type="component" value="Unassembled WGS sequence"/>
</dbReference>
<evidence type="ECO:0000256" key="7">
    <source>
        <dbReference type="SAM" id="MobiDB-lite"/>
    </source>
</evidence>
<keyword evidence="9" id="KW-1185">Reference proteome</keyword>
<dbReference type="AlphaFoldDB" id="A0A1G9MWG1"/>
<dbReference type="GO" id="GO:0003961">
    <property type="term" value="F:O-acetylhomoserine aminocarboxypropyltransferase activity"/>
    <property type="evidence" value="ECO:0007669"/>
    <property type="project" value="TreeGrafter"/>
</dbReference>
<dbReference type="GO" id="GO:0071269">
    <property type="term" value="P:L-homocysteine biosynthetic process"/>
    <property type="evidence" value="ECO:0007669"/>
    <property type="project" value="TreeGrafter"/>
</dbReference>
<dbReference type="InterPro" id="IPR015424">
    <property type="entry name" value="PyrdxlP-dep_Trfase"/>
</dbReference>
<evidence type="ECO:0000256" key="3">
    <source>
        <dbReference type="ARBA" id="ARBA00022679"/>
    </source>
</evidence>
<dbReference type="CDD" id="cd00614">
    <property type="entry name" value="CGS_like"/>
    <property type="match status" value="1"/>
</dbReference>
<dbReference type="InterPro" id="IPR015422">
    <property type="entry name" value="PyrdxlP-dep_Trfase_small"/>
</dbReference>
<evidence type="ECO:0000256" key="4">
    <source>
        <dbReference type="ARBA" id="ARBA00022898"/>
    </source>
</evidence>
<dbReference type="GO" id="GO:0006535">
    <property type="term" value="P:cysteine biosynthetic process from serine"/>
    <property type="evidence" value="ECO:0007669"/>
    <property type="project" value="TreeGrafter"/>
</dbReference>
<dbReference type="InterPro" id="IPR054542">
    <property type="entry name" value="Cys_met_metab_PP"/>
</dbReference>
<gene>
    <name evidence="8" type="ORF">SAMN04488692_10932</name>
</gene>
<dbReference type="EMBL" id="FNGO01000009">
    <property type="protein sequence ID" value="SDL78559.1"/>
    <property type="molecule type" value="Genomic_DNA"/>
</dbReference>